<dbReference type="InterPro" id="IPR050080">
    <property type="entry name" value="RNase_PH"/>
</dbReference>
<protein>
    <recommendedName>
        <fullName evidence="6">Exoribonuclease phosphorolytic domain-containing protein</fullName>
    </recommendedName>
</protein>
<dbReference type="GO" id="GO:0016075">
    <property type="term" value="P:rRNA catabolic process"/>
    <property type="evidence" value="ECO:0007669"/>
    <property type="project" value="TreeGrafter"/>
</dbReference>
<evidence type="ECO:0000313" key="8">
    <source>
        <dbReference type="Proteomes" id="UP001431783"/>
    </source>
</evidence>
<dbReference type="GO" id="GO:0071051">
    <property type="term" value="P:poly(A)-dependent snoRNA 3'-end processing"/>
    <property type="evidence" value="ECO:0007669"/>
    <property type="project" value="TreeGrafter"/>
</dbReference>
<keyword evidence="4" id="KW-0271">Exosome</keyword>
<keyword evidence="5" id="KW-0539">Nucleus</keyword>
<dbReference type="GO" id="GO:0000176">
    <property type="term" value="C:nuclear exosome (RNase complex)"/>
    <property type="evidence" value="ECO:0007669"/>
    <property type="project" value="TreeGrafter"/>
</dbReference>
<dbReference type="SUPFAM" id="SSF54211">
    <property type="entry name" value="Ribosomal protein S5 domain 2-like"/>
    <property type="match status" value="1"/>
</dbReference>
<comment type="caution">
    <text evidence="7">The sequence shown here is derived from an EMBL/GenBank/DDBJ whole genome shotgun (WGS) entry which is preliminary data.</text>
</comment>
<evidence type="ECO:0000256" key="4">
    <source>
        <dbReference type="ARBA" id="ARBA00022835"/>
    </source>
</evidence>
<comment type="similarity">
    <text evidence="2">Belongs to the RNase PH family.</text>
</comment>
<evidence type="ECO:0000256" key="5">
    <source>
        <dbReference type="ARBA" id="ARBA00023242"/>
    </source>
</evidence>
<dbReference type="GO" id="GO:0034475">
    <property type="term" value="P:U4 snRNA 3'-end processing"/>
    <property type="evidence" value="ECO:0007669"/>
    <property type="project" value="TreeGrafter"/>
</dbReference>
<dbReference type="PANTHER" id="PTHR11953:SF1">
    <property type="entry name" value="EXOSOME COMPLEX COMPONENT RRP46"/>
    <property type="match status" value="1"/>
</dbReference>
<evidence type="ECO:0000256" key="2">
    <source>
        <dbReference type="ARBA" id="ARBA00006678"/>
    </source>
</evidence>
<dbReference type="GO" id="GO:0071028">
    <property type="term" value="P:nuclear mRNA surveillance"/>
    <property type="evidence" value="ECO:0007669"/>
    <property type="project" value="TreeGrafter"/>
</dbReference>
<dbReference type="InterPro" id="IPR027408">
    <property type="entry name" value="PNPase/RNase_PH_dom_sf"/>
</dbReference>
<dbReference type="Pfam" id="PF01138">
    <property type="entry name" value="RNase_PH"/>
    <property type="match status" value="1"/>
</dbReference>
<keyword evidence="3" id="KW-0698">rRNA processing</keyword>
<reference evidence="7 8" key="1">
    <citation type="submission" date="2023-03" db="EMBL/GenBank/DDBJ databases">
        <title>Genome insight into feeding habits of ladybird beetles.</title>
        <authorList>
            <person name="Li H.-S."/>
            <person name="Huang Y.-H."/>
            <person name="Pang H."/>
        </authorList>
    </citation>
    <scope>NUCLEOTIDE SEQUENCE [LARGE SCALE GENOMIC DNA]</scope>
    <source>
        <strain evidence="7">SYSU_2023b</strain>
        <tissue evidence="7">Whole body</tissue>
    </source>
</reference>
<dbReference type="SUPFAM" id="SSF55666">
    <property type="entry name" value="Ribonuclease PH domain 2-like"/>
    <property type="match status" value="1"/>
</dbReference>
<dbReference type="InterPro" id="IPR020568">
    <property type="entry name" value="Ribosomal_Su5_D2-typ_SF"/>
</dbReference>
<dbReference type="GO" id="GO:0003723">
    <property type="term" value="F:RNA binding"/>
    <property type="evidence" value="ECO:0007669"/>
    <property type="project" value="TreeGrafter"/>
</dbReference>
<dbReference type="EMBL" id="JARQZJ010000022">
    <property type="protein sequence ID" value="KAK9873593.1"/>
    <property type="molecule type" value="Genomic_DNA"/>
</dbReference>
<accession>A0AAW1TTG1</accession>
<feature type="domain" description="Exoribonuclease phosphorolytic" evidence="6">
    <location>
        <begin position="23"/>
        <end position="138"/>
    </location>
</feature>
<evidence type="ECO:0000313" key="7">
    <source>
        <dbReference type="EMBL" id="KAK9873593.1"/>
    </source>
</evidence>
<comment type="subcellular location">
    <subcellularLocation>
        <location evidence="1">Nucleus</location>
    </subcellularLocation>
</comment>
<dbReference type="GO" id="GO:0000177">
    <property type="term" value="C:cytoplasmic exosome (RNase complex)"/>
    <property type="evidence" value="ECO:0007669"/>
    <property type="project" value="TreeGrafter"/>
</dbReference>
<organism evidence="7 8">
    <name type="scientific">Henosepilachna vigintioctopunctata</name>
    <dbReference type="NCBI Taxonomy" id="420089"/>
    <lineage>
        <taxon>Eukaryota</taxon>
        <taxon>Metazoa</taxon>
        <taxon>Ecdysozoa</taxon>
        <taxon>Arthropoda</taxon>
        <taxon>Hexapoda</taxon>
        <taxon>Insecta</taxon>
        <taxon>Pterygota</taxon>
        <taxon>Neoptera</taxon>
        <taxon>Endopterygota</taxon>
        <taxon>Coleoptera</taxon>
        <taxon>Polyphaga</taxon>
        <taxon>Cucujiformia</taxon>
        <taxon>Coccinelloidea</taxon>
        <taxon>Coccinellidae</taxon>
        <taxon>Epilachninae</taxon>
        <taxon>Epilachnini</taxon>
        <taxon>Henosepilachna</taxon>
    </lineage>
</organism>
<evidence type="ECO:0000259" key="6">
    <source>
        <dbReference type="Pfam" id="PF01138"/>
    </source>
</evidence>
<dbReference type="GO" id="GO:0006364">
    <property type="term" value="P:rRNA processing"/>
    <property type="evidence" value="ECO:0007669"/>
    <property type="project" value="UniProtKB-KW"/>
</dbReference>
<dbReference type="Proteomes" id="UP001431783">
    <property type="component" value="Unassembled WGS sequence"/>
</dbReference>
<proteinExistence type="inferred from homology"/>
<dbReference type="InterPro" id="IPR036345">
    <property type="entry name" value="ExoRNase_PH_dom2_sf"/>
</dbReference>
<dbReference type="PANTHER" id="PTHR11953">
    <property type="entry name" value="EXOSOME COMPLEX COMPONENT"/>
    <property type="match status" value="1"/>
</dbReference>
<dbReference type="AlphaFoldDB" id="A0AAW1TTG1"/>
<gene>
    <name evidence="7" type="ORF">WA026_023150</name>
</gene>
<name>A0AAW1TTG1_9CUCU</name>
<dbReference type="InterPro" id="IPR001247">
    <property type="entry name" value="ExoRNase_PH_dom1"/>
</dbReference>
<sequence length="229" mass="25654">MIESSITTNRMDTSNIFEKELDLRCQFNILTRPNGSVIYCEGETTVIAGIYGPVNCKMSKMLSDKAYIEMNYRPKAGVPSVQDRFYEDIIKNTCETALAGALYPRASVIITVQEMHDDGQLISCAINAACLACLDSGIDMRFIFASISCFLTKDGNLHLETPNSKNDIQAVFVFVFDSVKGDVIVSHTEGVYSIDNYKQGLKISREGSKQVFKFMEQEMARRMKQENTS</sequence>
<evidence type="ECO:0000256" key="1">
    <source>
        <dbReference type="ARBA" id="ARBA00004123"/>
    </source>
</evidence>
<dbReference type="CDD" id="cd11372">
    <property type="entry name" value="RNase_PH_RRP46"/>
    <property type="match status" value="1"/>
</dbReference>
<dbReference type="Gene3D" id="3.30.230.70">
    <property type="entry name" value="GHMP Kinase, N-terminal domain"/>
    <property type="match status" value="1"/>
</dbReference>
<dbReference type="GO" id="GO:0005730">
    <property type="term" value="C:nucleolus"/>
    <property type="evidence" value="ECO:0007669"/>
    <property type="project" value="TreeGrafter"/>
</dbReference>
<keyword evidence="8" id="KW-1185">Reference proteome</keyword>
<evidence type="ECO:0000256" key="3">
    <source>
        <dbReference type="ARBA" id="ARBA00022552"/>
    </source>
</evidence>